<dbReference type="AlphaFoldDB" id="A0A316L687"/>
<proteinExistence type="predicted"/>
<evidence type="ECO:0000313" key="2">
    <source>
        <dbReference type="Proteomes" id="UP000245762"/>
    </source>
</evidence>
<protein>
    <submittedName>
        <fullName evidence="1">Uncharacterized protein</fullName>
    </submittedName>
</protein>
<name>A0A316L687_9FLAO</name>
<keyword evidence="2" id="KW-1185">Reference proteome</keyword>
<dbReference type="Proteomes" id="UP000245762">
    <property type="component" value="Unassembled WGS sequence"/>
</dbReference>
<reference evidence="1 2" key="1">
    <citation type="submission" date="2018-05" db="EMBL/GenBank/DDBJ databases">
        <title>Complete genome sequence of Flagellimonas aquimarina ECD12 isolated from seaweed Ecklonia cava.</title>
        <authorList>
            <person name="Choi S."/>
            <person name="Seong C."/>
        </authorList>
    </citation>
    <scope>NUCLEOTIDE SEQUENCE [LARGE SCALE GENOMIC DNA]</scope>
    <source>
        <strain evidence="1 2">ECD12</strain>
    </source>
</reference>
<dbReference type="RefSeq" id="WP_109661242.1">
    <property type="nucleotide sequence ID" value="NZ_QGEG01000001.1"/>
</dbReference>
<comment type="caution">
    <text evidence="1">The sequence shown here is derived from an EMBL/GenBank/DDBJ whole genome shotgun (WGS) entry which is preliminary data.</text>
</comment>
<sequence length="159" mass="17309">MFLKKLMFSSILLCASLCCPEEDIEDCSLVNCVAVDNSIYITFVDNTSGENLITDGTYDATQIEIVDLDSNPVNFELQKDFENEDTLVVDLQNTTIGNQDYRILLGDTVSFNFTLTTFSGAGSICCGPYTGIDNASLTGIEGEFVNQGTLPIAITVFIL</sequence>
<evidence type="ECO:0000313" key="1">
    <source>
        <dbReference type="EMBL" id="PWL40429.1"/>
    </source>
</evidence>
<dbReference type="EMBL" id="QGEG01000001">
    <property type="protein sequence ID" value="PWL40429.1"/>
    <property type="molecule type" value="Genomic_DNA"/>
</dbReference>
<organism evidence="1 2">
    <name type="scientific">Flagellimonas aquimarina</name>
    <dbReference type="NCBI Taxonomy" id="2201895"/>
    <lineage>
        <taxon>Bacteria</taxon>
        <taxon>Pseudomonadati</taxon>
        <taxon>Bacteroidota</taxon>
        <taxon>Flavobacteriia</taxon>
        <taxon>Flavobacteriales</taxon>
        <taxon>Flavobacteriaceae</taxon>
        <taxon>Flagellimonas</taxon>
    </lineage>
</organism>
<gene>
    <name evidence="1" type="ORF">DKG77_06350</name>
</gene>
<accession>A0A316L687</accession>
<dbReference type="OrthoDB" id="1451048at2"/>